<dbReference type="Pfam" id="PF02518">
    <property type="entry name" value="HATPase_c"/>
    <property type="match status" value="1"/>
</dbReference>
<sequence length="540" mass="57496">MTVRSGRVEALLQAMLDIGAGLELDETLRRVVRAGMRLTGARYGALGVHGAGQVMSRFLYEGIDDETVAQIGRLPECRGVVGYLYDHPQPLRLDDLHTHPASVGFPAHHPPMRTFLGVPIEVQGTVFGTLYLTEKADAAVFTDEDERTVQSLAGAAGVAITNARMFEETRAQRQWLTAINTITTDLLAGGDPAATLQLVADRARELTGADQTFLAVPLDPDAAPAEVDELVIAVASGPDSTAMSGRVIPVDGSSSGDAFRSGAPRRHDRLARDPLGDNGGRYGPALVLPLRAPRAITGVLVTLRLRGALAFDEDELRVMTSFADQAALVLELAEAQHERQELTVLTDRDRIARDLHDRVIQRLFAVGLALQGTVARAHSPEIRGRIDESVDDLQTVIEDIRIAIFDLHGGGITGAAGLRRRIHQAVADLTAGTTVHTTLHLTGPLAAVRAPLADHTEAVVREAVANAVRHSGAAALTIELVVAEDLSITVTDDGCGIGTPARRSGLDNLVARARECRGTFTVTEPDGGGTRLHWAAPLPA</sequence>
<accession>A0A9X4LXP4</accession>
<dbReference type="SUPFAM" id="SSF55781">
    <property type="entry name" value="GAF domain-like"/>
    <property type="match status" value="2"/>
</dbReference>
<dbReference type="InterPro" id="IPR003594">
    <property type="entry name" value="HATPase_dom"/>
</dbReference>
<name>A0A9X4LXP4_9ACTN</name>
<proteinExistence type="predicted"/>
<evidence type="ECO:0000256" key="1">
    <source>
        <dbReference type="ARBA" id="ARBA00022679"/>
    </source>
</evidence>
<dbReference type="Gene3D" id="1.20.5.1930">
    <property type="match status" value="1"/>
</dbReference>
<dbReference type="InterPro" id="IPR036890">
    <property type="entry name" value="HATPase_C_sf"/>
</dbReference>
<dbReference type="GO" id="GO:0000155">
    <property type="term" value="F:phosphorelay sensor kinase activity"/>
    <property type="evidence" value="ECO:0007669"/>
    <property type="project" value="InterPro"/>
</dbReference>
<evidence type="ECO:0000313" key="6">
    <source>
        <dbReference type="EMBL" id="MDG3014293.1"/>
    </source>
</evidence>
<keyword evidence="2" id="KW-0418">Kinase</keyword>
<evidence type="ECO:0000256" key="2">
    <source>
        <dbReference type="ARBA" id="ARBA00022777"/>
    </source>
</evidence>
<dbReference type="AlphaFoldDB" id="A0A9X4LXP4"/>
<dbReference type="GO" id="GO:0016020">
    <property type="term" value="C:membrane"/>
    <property type="evidence" value="ECO:0007669"/>
    <property type="project" value="InterPro"/>
</dbReference>
<dbReference type="InterPro" id="IPR029016">
    <property type="entry name" value="GAF-like_dom_sf"/>
</dbReference>
<comment type="caution">
    <text evidence="6">The sequence shown here is derived from an EMBL/GenBank/DDBJ whole genome shotgun (WGS) entry which is preliminary data.</text>
</comment>
<dbReference type="GO" id="GO:0046983">
    <property type="term" value="F:protein dimerization activity"/>
    <property type="evidence" value="ECO:0007669"/>
    <property type="project" value="InterPro"/>
</dbReference>
<dbReference type="Gene3D" id="3.30.450.40">
    <property type="match status" value="2"/>
</dbReference>
<dbReference type="Proteomes" id="UP001152755">
    <property type="component" value="Unassembled WGS sequence"/>
</dbReference>
<dbReference type="PANTHER" id="PTHR24421:SF56">
    <property type="entry name" value="OXYGEN SENSOR HISTIDINE KINASE RESPONSE REGULATOR DOST"/>
    <property type="match status" value="1"/>
</dbReference>
<evidence type="ECO:0000256" key="4">
    <source>
        <dbReference type="SAM" id="MobiDB-lite"/>
    </source>
</evidence>
<dbReference type="Pfam" id="PF07730">
    <property type="entry name" value="HisKA_3"/>
    <property type="match status" value="1"/>
</dbReference>
<reference evidence="6" key="1">
    <citation type="submission" date="2022-08" db="EMBL/GenBank/DDBJ databases">
        <title>Genome analysis of Corynebacteriales strain.</title>
        <authorList>
            <person name="Lee S.D."/>
        </authorList>
    </citation>
    <scope>NUCLEOTIDE SEQUENCE</scope>
    <source>
        <strain evidence="6">D3-21</strain>
    </source>
</reference>
<evidence type="ECO:0000259" key="5">
    <source>
        <dbReference type="SMART" id="SM00065"/>
    </source>
</evidence>
<dbReference type="InterPro" id="IPR003018">
    <property type="entry name" value="GAF"/>
</dbReference>
<feature type="domain" description="GAF" evidence="5">
    <location>
        <begin position="23"/>
        <end position="170"/>
    </location>
</feature>
<dbReference type="RefSeq" id="WP_332519508.1">
    <property type="nucleotide sequence ID" value="NZ_JANRHA010000003.1"/>
</dbReference>
<dbReference type="SUPFAM" id="SSF55874">
    <property type="entry name" value="ATPase domain of HSP90 chaperone/DNA topoisomerase II/histidine kinase"/>
    <property type="match status" value="1"/>
</dbReference>
<keyword evidence="1" id="KW-0808">Transferase</keyword>
<dbReference type="InterPro" id="IPR011712">
    <property type="entry name" value="Sig_transdc_His_kin_sub3_dim/P"/>
</dbReference>
<dbReference type="Gene3D" id="3.30.565.10">
    <property type="entry name" value="Histidine kinase-like ATPase, C-terminal domain"/>
    <property type="match status" value="1"/>
</dbReference>
<keyword evidence="3" id="KW-0902">Two-component regulatory system</keyword>
<evidence type="ECO:0000313" key="7">
    <source>
        <dbReference type="Proteomes" id="UP001152755"/>
    </source>
</evidence>
<dbReference type="EMBL" id="JANRHA010000003">
    <property type="protein sequence ID" value="MDG3014293.1"/>
    <property type="molecule type" value="Genomic_DNA"/>
</dbReference>
<protein>
    <submittedName>
        <fullName evidence="6">GAF domain-containing protein</fullName>
    </submittedName>
</protein>
<organism evidence="6 7">
    <name type="scientific">Speluncibacter jeojiensis</name>
    <dbReference type="NCBI Taxonomy" id="2710754"/>
    <lineage>
        <taxon>Bacteria</taxon>
        <taxon>Bacillati</taxon>
        <taxon>Actinomycetota</taxon>
        <taxon>Actinomycetes</taxon>
        <taxon>Mycobacteriales</taxon>
        <taxon>Speluncibacteraceae</taxon>
        <taxon>Speluncibacter</taxon>
    </lineage>
</organism>
<dbReference type="InterPro" id="IPR050482">
    <property type="entry name" value="Sensor_HK_TwoCompSys"/>
</dbReference>
<dbReference type="SMART" id="SM00065">
    <property type="entry name" value="GAF"/>
    <property type="match status" value="2"/>
</dbReference>
<gene>
    <name evidence="6" type="ORF">NVS88_06955</name>
</gene>
<dbReference type="CDD" id="cd16917">
    <property type="entry name" value="HATPase_UhpB-NarQ-NarX-like"/>
    <property type="match status" value="1"/>
</dbReference>
<dbReference type="Pfam" id="PF13185">
    <property type="entry name" value="GAF_2"/>
    <property type="match status" value="2"/>
</dbReference>
<dbReference type="PANTHER" id="PTHR24421">
    <property type="entry name" value="NITRATE/NITRITE SENSOR PROTEIN NARX-RELATED"/>
    <property type="match status" value="1"/>
</dbReference>
<keyword evidence="7" id="KW-1185">Reference proteome</keyword>
<evidence type="ECO:0000256" key="3">
    <source>
        <dbReference type="ARBA" id="ARBA00023012"/>
    </source>
</evidence>
<feature type="region of interest" description="Disordered" evidence="4">
    <location>
        <begin position="253"/>
        <end position="275"/>
    </location>
</feature>
<feature type="domain" description="GAF" evidence="5">
    <location>
        <begin position="191"/>
        <end position="340"/>
    </location>
</feature>